<protein>
    <submittedName>
        <fullName evidence="3">DUF2382 domain-containing protein</fullName>
    </submittedName>
</protein>
<accession>A0A4S4FJG9</accession>
<organism evidence="3 4">
    <name type="scientific">Naasia lichenicola</name>
    <dbReference type="NCBI Taxonomy" id="2565933"/>
    <lineage>
        <taxon>Bacteria</taxon>
        <taxon>Bacillati</taxon>
        <taxon>Actinomycetota</taxon>
        <taxon>Actinomycetes</taxon>
        <taxon>Micrococcales</taxon>
        <taxon>Microbacteriaceae</taxon>
        <taxon>Naasia</taxon>
    </lineage>
</organism>
<dbReference type="InterPro" id="IPR019060">
    <property type="entry name" value="DUF2382"/>
</dbReference>
<gene>
    <name evidence="3" type="ORF">E6C64_15280</name>
</gene>
<evidence type="ECO:0000313" key="3">
    <source>
        <dbReference type="EMBL" id="THG30002.1"/>
    </source>
</evidence>
<evidence type="ECO:0000259" key="2">
    <source>
        <dbReference type="Pfam" id="PF09557"/>
    </source>
</evidence>
<sequence>MSIATQVATRVATQTSAPTAAPTAARSDDRLHATSRLGRRVQPPLTSVIGFSRERHLMSTNVSSGRHAAPVPEADEAASVVLHEERLSTSLIRRPVERIRVERYVVTEQQTFTVEVRREEVRVTREPIDVASEGEPADVAPAPRARDFLMTLNREEILFSKRIVPSELVRVRVGDVVENHTVTETLGREQLDLIASPSPAPPRG</sequence>
<name>A0A4S4FJG9_9MICO</name>
<dbReference type="EMBL" id="SSSM01000005">
    <property type="protein sequence ID" value="THG30002.1"/>
    <property type="molecule type" value="Genomic_DNA"/>
</dbReference>
<feature type="region of interest" description="Disordered" evidence="1">
    <location>
        <begin position="1"/>
        <end position="39"/>
    </location>
</feature>
<dbReference type="InterPro" id="IPR052967">
    <property type="entry name" value="Stress_Response_Assoc"/>
</dbReference>
<dbReference type="Pfam" id="PF09557">
    <property type="entry name" value="DUF2382"/>
    <property type="match status" value="1"/>
</dbReference>
<reference evidence="3 4" key="1">
    <citation type="submission" date="2019-04" db="EMBL/GenBank/DDBJ databases">
        <authorList>
            <person name="Jiang L."/>
        </authorList>
    </citation>
    <scope>NUCLEOTIDE SEQUENCE [LARGE SCALE GENOMIC DNA]</scope>
    <source>
        <strain evidence="3 4">YIM 131853</strain>
    </source>
</reference>
<dbReference type="Proteomes" id="UP000309133">
    <property type="component" value="Unassembled WGS sequence"/>
</dbReference>
<evidence type="ECO:0000256" key="1">
    <source>
        <dbReference type="SAM" id="MobiDB-lite"/>
    </source>
</evidence>
<feature type="domain" description="DUF2382" evidence="2">
    <location>
        <begin position="82"/>
        <end position="192"/>
    </location>
</feature>
<dbReference type="PANTHER" id="PTHR38463">
    <property type="entry name" value="STRESS RESPONSE PROTEIN YSNF"/>
    <property type="match status" value="1"/>
</dbReference>
<comment type="caution">
    <text evidence="3">The sequence shown here is derived from an EMBL/GenBank/DDBJ whole genome shotgun (WGS) entry which is preliminary data.</text>
</comment>
<dbReference type="PANTHER" id="PTHR38463:SF1">
    <property type="entry name" value="STRESS RESPONSE PROTEIN YSNF"/>
    <property type="match status" value="1"/>
</dbReference>
<keyword evidence="4" id="KW-1185">Reference proteome</keyword>
<proteinExistence type="predicted"/>
<feature type="compositionally biased region" description="Low complexity" evidence="1">
    <location>
        <begin position="1"/>
        <end position="25"/>
    </location>
</feature>
<evidence type="ECO:0000313" key="4">
    <source>
        <dbReference type="Proteomes" id="UP000309133"/>
    </source>
</evidence>
<dbReference type="AlphaFoldDB" id="A0A4S4FJG9"/>